<keyword evidence="3" id="KW-0175">Coiled coil</keyword>
<evidence type="ECO:0000256" key="3">
    <source>
        <dbReference type="SAM" id="Coils"/>
    </source>
</evidence>
<dbReference type="GO" id="GO:0007017">
    <property type="term" value="P:microtubule-based process"/>
    <property type="evidence" value="ECO:0007669"/>
    <property type="project" value="InterPro"/>
</dbReference>
<feature type="region of interest" description="Disordered" evidence="4">
    <location>
        <begin position="1"/>
        <end position="69"/>
    </location>
</feature>
<evidence type="ECO:0008006" key="7">
    <source>
        <dbReference type="Google" id="ProtNLM"/>
    </source>
</evidence>
<evidence type="ECO:0000256" key="4">
    <source>
        <dbReference type="SAM" id="MobiDB-lite"/>
    </source>
</evidence>
<feature type="coiled-coil region" evidence="3">
    <location>
        <begin position="664"/>
        <end position="723"/>
    </location>
</feature>
<proteinExistence type="predicted"/>
<dbReference type="Proteomes" id="UP000018538">
    <property type="component" value="Unassembled WGS sequence"/>
</dbReference>
<evidence type="ECO:0000313" key="5">
    <source>
        <dbReference type="EMBL" id="ETB62628.1"/>
    </source>
</evidence>
<protein>
    <recommendedName>
        <fullName evidence="7">Dynactin subunit 2</fullName>
    </recommendedName>
</protein>
<sequence>MKKIEKKTSKEQNEENFHSCDFDQIEQSDRSENIAKNENSKKDEQNEKENYRIMGKNGETVKSINSTNNIDNTLKREELIFSQSPLPKENEENEENIVEDRSLNTQYNIEENINKNQYPSVVHDLDDSYHSKHDDNNSSLIQGIKLKNKQMMSKKRISKLFGSEHTSNKEDVLHINKNKKLGKENIKVDMRNFFFPSQEKDVFEYVPETSNYSICHNNSTELYKDIVNMNKNFLDEININIYSSPLDTYLSSTVAKQDNAKIENKMLSSEYGEKIVNKKSVSLDEKNPNFITNLNGNKNDVKIFNNDNNAILDESENNKPLYLYEYYKNKTFKCYNNGVVVEIDPSKIRYNDATNYEYNNNMSSYLNDPLSYLQKLKCEIEDMMVYINDIAKNDQNDENTQNGDTSIKKNEENQLDKNELIEHEQIVKKIMHNREPPEVLLELFALKNDINNILNDDKLVKILKKKNVKKQNDLSKECTNNNDSKNEEIIYEMLKKLQTDDTFNDFIKLNNEKTSDDEKIKDIDSFMRKIGIYTLNSSKEKNDEIKDVQVKDLLILERKIAHMEKILGVEKMSMLPYDDLNHAILDLYNKLSLLDSSKLENVKKKMQNLQSEFLNLKKFKKDVLNITKEKGNYEESIDELFKILDVWKKTHHMIPNLLSRLQQLKKIHDNAQSFSTRLDDLEKQQSKLDSTLEEAQKNIDLVNSKIDQNANLLQDMLKKMEMQEISLQSNN</sequence>
<dbReference type="AlphaFoldDB" id="V7PWV7"/>
<dbReference type="GO" id="GO:0005869">
    <property type="term" value="C:dynactin complex"/>
    <property type="evidence" value="ECO:0007669"/>
    <property type="project" value="InterPro"/>
</dbReference>
<dbReference type="EMBL" id="KI635730">
    <property type="protein sequence ID" value="ETB62628.1"/>
    <property type="molecule type" value="Genomic_DNA"/>
</dbReference>
<evidence type="ECO:0000256" key="2">
    <source>
        <dbReference type="ARBA" id="ARBA00022490"/>
    </source>
</evidence>
<dbReference type="InterPro" id="IPR028133">
    <property type="entry name" value="Dynamitin"/>
</dbReference>
<name>V7PWV7_PLAYE</name>
<feature type="region of interest" description="Disordered" evidence="4">
    <location>
        <begin position="394"/>
        <end position="414"/>
    </location>
</feature>
<evidence type="ECO:0000313" key="6">
    <source>
        <dbReference type="Proteomes" id="UP000018538"/>
    </source>
</evidence>
<organism evidence="5 6">
    <name type="scientific">Plasmodium yoelii 17X</name>
    <dbReference type="NCBI Taxonomy" id="1323249"/>
    <lineage>
        <taxon>Eukaryota</taxon>
        <taxon>Sar</taxon>
        <taxon>Alveolata</taxon>
        <taxon>Apicomplexa</taxon>
        <taxon>Aconoidasida</taxon>
        <taxon>Haemosporida</taxon>
        <taxon>Plasmodiidae</taxon>
        <taxon>Plasmodium</taxon>
        <taxon>Plasmodium (Vinckeia)</taxon>
    </lineage>
</organism>
<dbReference type="Pfam" id="PF04912">
    <property type="entry name" value="Dynamitin"/>
    <property type="match status" value="1"/>
</dbReference>
<feature type="compositionally biased region" description="Basic and acidic residues" evidence="4">
    <location>
        <begin position="1"/>
        <end position="51"/>
    </location>
</feature>
<accession>V7PWV7</accession>
<dbReference type="PANTHER" id="PTHR15346">
    <property type="entry name" value="DYNACTIN SUBUNIT"/>
    <property type="match status" value="1"/>
</dbReference>
<reference evidence="5 6" key="1">
    <citation type="submission" date="2013-11" db="EMBL/GenBank/DDBJ databases">
        <title>The Genome Sequence of Plasmodium yoelii 17X.</title>
        <authorList>
            <consortium name="The Broad Institute Genomics Platform"/>
            <consortium name="The Broad Institute Genome Sequencing Center for Infectious Disease"/>
            <person name="Neafsey D."/>
            <person name="Adams J."/>
            <person name="Walker B."/>
            <person name="Young S.K."/>
            <person name="Zeng Q."/>
            <person name="Gargeya S."/>
            <person name="Fitzgerald M."/>
            <person name="Haas B."/>
            <person name="Abouelleil A."/>
            <person name="Alvarado L."/>
            <person name="Chapman S.B."/>
            <person name="Gainer-Dewar J."/>
            <person name="Goldberg J."/>
            <person name="Griggs A."/>
            <person name="Gujja S."/>
            <person name="Hansen M."/>
            <person name="Howarth C."/>
            <person name="Imamovic A."/>
            <person name="Ireland A."/>
            <person name="Larimer J."/>
            <person name="McCowan C."/>
            <person name="Murphy C."/>
            <person name="Pearson M."/>
            <person name="Poon T.W."/>
            <person name="Priest M."/>
            <person name="Roberts A."/>
            <person name="Saif S."/>
            <person name="Shea T."/>
            <person name="Sykes S."/>
            <person name="Wortman J."/>
            <person name="Nusbaum C."/>
            <person name="Birren B."/>
        </authorList>
    </citation>
    <scope>NUCLEOTIDE SEQUENCE [LARGE SCALE GENOMIC DNA]</scope>
    <source>
        <strain evidence="5 6">17X</strain>
    </source>
</reference>
<dbReference type="GO" id="GO:0005737">
    <property type="term" value="C:cytoplasm"/>
    <property type="evidence" value="ECO:0007669"/>
    <property type="project" value="UniProtKB-SubCell"/>
</dbReference>
<dbReference type="OrthoDB" id="4977at2759"/>
<gene>
    <name evidence="5" type="ORF">YYC_00339</name>
</gene>
<evidence type="ECO:0000256" key="1">
    <source>
        <dbReference type="ARBA" id="ARBA00004496"/>
    </source>
</evidence>
<keyword evidence="6" id="KW-1185">Reference proteome</keyword>
<comment type="subcellular location">
    <subcellularLocation>
        <location evidence="1">Cytoplasm</location>
    </subcellularLocation>
</comment>
<feature type="compositionally biased region" description="Polar residues" evidence="4">
    <location>
        <begin position="60"/>
        <end position="69"/>
    </location>
</feature>
<keyword evidence="2" id="KW-0963">Cytoplasm</keyword>